<dbReference type="RefSeq" id="WP_353305644.1">
    <property type="nucleotide sequence ID" value="NZ_AP028955.1"/>
</dbReference>
<dbReference type="EMBL" id="AP028955">
    <property type="protein sequence ID" value="BET38677.1"/>
    <property type="molecule type" value="Genomic_DNA"/>
</dbReference>
<protein>
    <submittedName>
        <fullName evidence="1">Uncharacterized protein</fullName>
    </submittedName>
</protein>
<gene>
    <name evidence="1" type="ORF">SAP269_12660</name>
</gene>
<proteinExistence type="predicted"/>
<accession>A0ABM8JMZ6</accession>
<evidence type="ECO:0000313" key="2">
    <source>
        <dbReference type="Proteomes" id="UP001473424"/>
    </source>
</evidence>
<evidence type="ECO:0000313" key="1">
    <source>
        <dbReference type="EMBL" id="BET38677.1"/>
    </source>
</evidence>
<organism evidence="1 2">
    <name type="scientific">Spiroplasma ixodetis</name>
    <dbReference type="NCBI Taxonomy" id="2141"/>
    <lineage>
        <taxon>Bacteria</taxon>
        <taxon>Bacillati</taxon>
        <taxon>Mycoplasmatota</taxon>
        <taxon>Mollicutes</taxon>
        <taxon>Entomoplasmatales</taxon>
        <taxon>Spiroplasmataceae</taxon>
        <taxon>Spiroplasma</taxon>
    </lineage>
</organism>
<dbReference type="Proteomes" id="UP001473424">
    <property type="component" value="Chromosome"/>
</dbReference>
<sequence>MKLLLATLSFLTFGTTVGTFGNVLSTNLSKINNSIKETYTIIPNSFSLKSELRKKMNTDNIDVDMLDGMTKAIIRYMPDTTDLPFLVKDVNLLWLSNDISQIITKKALPYSKSFKKNGIVDKDLILEAINIMNVTKFSNNDLDVLINQDNKNISLIAKSNSRFQGKIDILNKPVEFSDIVYEQNLGKIYFNTDMYEKSTFLHPTS</sequence>
<name>A0ABM8JMZ6_9MOLU</name>
<reference evidence="2" key="1">
    <citation type="journal article" date="2024" name="FEMS Microbiol. Lett.">
        <title>Genomic insights into Spiroplasma endosymbionts that induce male-killing and protective phenotypes in the pea aphid.</title>
        <authorList>
            <person name="Arai H."/>
            <person name="Legeai F."/>
            <person name="Kageyama D."/>
            <person name="Sugio A."/>
            <person name="Simon J.C."/>
        </authorList>
    </citation>
    <scope>NUCLEOTIDE SEQUENCE [LARGE SCALE GENOMIC DNA]</scope>
    <source>
        <strain evidence="2">sAp269</strain>
    </source>
</reference>
<keyword evidence="2" id="KW-1185">Reference proteome</keyword>